<accession>A0A9P8CEI4</accession>
<dbReference type="PANTHER" id="PTHR43341:SF38">
    <property type="entry name" value="PROLINE TRANSPORTER (EUROFUNG)"/>
    <property type="match status" value="1"/>
</dbReference>
<comment type="caution">
    <text evidence="10">The sequence shown here is derived from an EMBL/GenBank/DDBJ whole genome shotgun (WGS) entry which is preliminary data.</text>
</comment>
<dbReference type="GO" id="GO:0016020">
    <property type="term" value="C:membrane"/>
    <property type="evidence" value="ECO:0007669"/>
    <property type="project" value="UniProtKB-SubCell"/>
</dbReference>
<protein>
    <submittedName>
        <fullName evidence="10">Proline-specific permease</fullName>
    </submittedName>
</protein>
<name>A0A9P8CEI4_9HELO</name>
<feature type="transmembrane region" description="Helical" evidence="8">
    <location>
        <begin position="395"/>
        <end position="413"/>
    </location>
</feature>
<evidence type="ECO:0000256" key="2">
    <source>
        <dbReference type="ARBA" id="ARBA00022448"/>
    </source>
</evidence>
<dbReference type="PIRSF" id="PIRSF006060">
    <property type="entry name" value="AA_transporter"/>
    <property type="match status" value="1"/>
</dbReference>
<feature type="transmembrane region" description="Helical" evidence="8">
    <location>
        <begin position="174"/>
        <end position="196"/>
    </location>
</feature>
<dbReference type="InterPro" id="IPR004841">
    <property type="entry name" value="AA-permease/SLC12A_dom"/>
</dbReference>
<feature type="transmembrane region" description="Helical" evidence="8">
    <location>
        <begin position="471"/>
        <end position="493"/>
    </location>
</feature>
<evidence type="ECO:0000313" key="10">
    <source>
        <dbReference type="EMBL" id="KAG9244153.1"/>
    </source>
</evidence>
<evidence type="ECO:0000256" key="6">
    <source>
        <dbReference type="ARBA" id="ARBA00023136"/>
    </source>
</evidence>
<dbReference type="InterPro" id="IPR050524">
    <property type="entry name" value="APC_YAT"/>
</dbReference>
<dbReference type="FunFam" id="1.20.1740.10:FF:000006">
    <property type="entry name" value="General amino acid permease"/>
    <property type="match status" value="1"/>
</dbReference>
<evidence type="ECO:0000256" key="5">
    <source>
        <dbReference type="ARBA" id="ARBA00022989"/>
    </source>
</evidence>
<dbReference type="AlphaFoldDB" id="A0A9P8CEI4"/>
<organism evidence="10 11">
    <name type="scientific">Calycina marina</name>
    <dbReference type="NCBI Taxonomy" id="1763456"/>
    <lineage>
        <taxon>Eukaryota</taxon>
        <taxon>Fungi</taxon>
        <taxon>Dikarya</taxon>
        <taxon>Ascomycota</taxon>
        <taxon>Pezizomycotina</taxon>
        <taxon>Leotiomycetes</taxon>
        <taxon>Helotiales</taxon>
        <taxon>Pezizellaceae</taxon>
        <taxon>Calycina</taxon>
    </lineage>
</organism>
<evidence type="ECO:0000256" key="8">
    <source>
        <dbReference type="SAM" id="Phobius"/>
    </source>
</evidence>
<feature type="transmembrane region" description="Helical" evidence="8">
    <location>
        <begin position="140"/>
        <end position="168"/>
    </location>
</feature>
<keyword evidence="6 8" id="KW-0472">Membrane</keyword>
<evidence type="ECO:0000313" key="11">
    <source>
        <dbReference type="Proteomes" id="UP000887226"/>
    </source>
</evidence>
<evidence type="ECO:0000256" key="7">
    <source>
        <dbReference type="SAM" id="MobiDB-lite"/>
    </source>
</evidence>
<keyword evidence="4" id="KW-0029">Amino-acid transport</keyword>
<comment type="subcellular location">
    <subcellularLocation>
        <location evidence="1">Membrane</location>
        <topology evidence="1">Multi-pass membrane protein</topology>
    </subcellularLocation>
</comment>
<dbReference type="OrthoDB" id="3900342at2759"/>
<gene>
    <name evidence="10" type="ORF">BJ878DRAFT_422016</name>
</gene>
<evidence type="ECO:0000256" key="3">
    <source>
        <dbReference type="ARBA" id="ARBA00022692"/>
    </source>
</evidence>
<dbReference type="Gene3D" id="1.20.1740.10">
    <property type="entry name" value="Amino acid/polyamine transporter I"/>
    <property type="match status" value="1"/>
</dbReference>
<keyword evidence="3 8" id="KW-0812">Transmembrane</keyword>
<dbReference type="GO" id="GO:0015171">
    <property type="term" value="F:amino acid transmembrane transporter activity"/>
    <property type="evidence" value="ECO:0007669"/>
    <property type="project" value="TreeGrafter"/>
</dbReference>
<reference evidence="10" key="1">
    <citation type="journal article" date="2021" name="IMA Fungus">
        <title>Genomic characterization of three marine fungi, including Emericellopsis atlantica sp. nov. with signatures of a generalist lifestyle and marine biomass degradation.</title>
        <authorList>
            <person name="Hagestad O.C."/>
            <person name="Hou L."/>
            <person name="Andersen J.H."/>
            <person name="Hansen E.H."/>
            <person name="Altermark B."/>
            <person name="Li C."/>
            <person name="Kuhnert E."/>
            <person name="Cox R.J."/>
            <person name="Crous P.W."/>
            <person name="Spatafora J.W."/>
            <person name="Lail K."/>
            <person name="Amirebrahimi M."/>
            <person name="Lipzen A."/>
            <person name="Pangilinan J."/>
            <person name="Andreopoulos W."/>
            <person name="Hayes R.D."/>
            <person name="Ng V."/>
            <person name="Grigoriev I.V."/>
            <person name="Jackson S.A."/>
            <person name="Sutton T.D.S."/>
            <person name="Dobson A.D.W."/>
            <person name="Rama T."/>
        </authorList>
    </citation>
    <scope>NUCLEOTIDE SEQUENCE</scope>
    <source>
        <strain evidence="10">TRa3180A</strain>
    </source>
</reference>
<feature type="compositionally biased region" description="Basic and acidic residues" evidence="7">
    <location>
        <begin position="25"/>
        <end position="47"/>
    </location>
</feature>
<feature type="transmembrane region" description="Helical" evidence="8">
    <location>
        <begin position="67"/>
        <end position="87"/>
    </location>
</feature>
<feature type="transmembrane region" description="Helical" evidence="8">
    <location>
        <begin position="425"/>
        <end position="446"/>
    </location>
</feature>
<dbReference type="Pfam" id="PF00324">
    <property type="entry name" value="AA_permease"/>
    <property type="match status" value="1"/>
</dbReference>
<keyword evidence="11" id="KW-1185">Reference proteome</keyword>
<proteinExistence type="predicted"/>
<feature type="transmembrane region" description="Helical" evidence="8">
    <location>
        <begin position="208"/>
        <end position="226"/>
    </location>
</feature>
<feature type="transmembrane region" description="Helical" evidence="8">
    <location>
        <begin position="499"/>
        <end position="518"/>
    </location>
</feature>
<feature type="transmembrane region" description="Helical" evidence="8">
    <location>
        <begin position="93"/>
        <end position="119"/>
    </location>
</feature>
<keyword evidence="2" id="KW-0813">Transport</keyword>
<feature type="transmembrane region" description="Helical" evidence="8">
    <location>
        <begin position="298"/>
        <end position="316"/>
    </location>
</feature>
<feature type="region of interest" description="Disordered" evidence="7">
    <location>
        <begin position="1"/>
        <end position="53"/>
    </location>
</feature>
<evidence type="ECO:0000256" key="4">
    <source>
        <dbReference type="ARBA" id="ARBA00022970"/>
    </source>
</evidence>
<dbReference type="EMBL" id="MU253926">
    <property type="protein sequence ID" value="KAG9244153.1"/>
    <property type="molecule type" value="Genomic_DNA"/>
</dbReference>
<keyword evidence="5 8" id="KW-1133">Transmembrane helix</keyword>
<sequence length="566" mass="61514">MKHANQLDASSNTAVPRYEQGDASSDDKTVPQYEKGDANLTSHESRGEGVVVEETTKRGLKARHAQMIALGGTIGTGLFVGSGATLAKGGPLFILLGYSILAMCVLGVVTAIVEVAAYLPVSGGTMSYYGHRNVSNSLGFAMGWLYFYSLGILVPYEITAAGIVIDYWNSPVNIAVWITIFIVVIIGLNILPVRYYGETEFWFASLKVFMMIGLLLLSFIIFWGGGPNQDGILGFHYWKDPGATDVYLKTGDLGRFIAFIKVVVMSAFPFTFAPELLVVTGGEMKSPRRNLPKAAKRYFFRLVFFYIGCVLAIGIICPHDDSNLTDGGVGAASSAFVLGIDLVGIKGLGSVINAVVVTSAWSSGNSFLYMSSRSLYSLAVAGNAPKIFTKCTKGGVPYMAVAAASLFAPLAYLNCASTGAIVFNWFVNLTNTSGFISWICCSIVYLRFRKATKVQGLDPESIPYHSKFQPVGAYIAIVAFTTLTLINGFDVFFPENWNASSFLTAYVGIPIFLCIYFGHRIWTRNEAWVIPSEEVDLHTGIDTVLANEHPEAPVDTWQKKMRGMLT</sequence>
<evidence type="ECO:0000256" key="1">
    <source>
        <dbReference type="ARBA" id="ARBA00004141"/>
    </source>
</evidence>
<dbReference type="Proteomes" id="UP000887226">
    <property type="component" value="Unassembled WGS sequence"/>
</dbReference>
<feature type="transmembrane region" description="Helical" evidence="8">
    <location>
        <begin position="336"/>
        <end position="361"/>
    </location>
</feature>
<feature type="transmembrane region" description="Helical" evidence="8">
    <location>
        <begin position="256"/>
        <end position="278"/>
    </location>
</feature>
<evidence type="ECO:0000259" key="9">
    <source>
        <dbReference type="Pfam" id="PF00324"/>
    </source>
</evidence>
<feature type="domain" description="Amino acid permease/ SLC12A" evidence="9">
    <location>
        <begin position="64"/>
        <end position="526"/>
    </location>
</feature>
<dbReference type="PANTHER" id="PTHR43341">
    <property type="entry name" value="AMINO ACID PERMEASE"/>
    <property type="match status" value="1"/>
</dbReference>